<sequence>MTTVASTTDQFVSEFSISRWCDTADVLARLDALLKQPIRPIRPENMSQVLSYFDTHCRQSKLVATAAEHVIPGGVQHNLAFNYPHPLAIRAADGAYLSDLDGNRYIDFLQAGGATLLGANYRPVRERVQAVLAECGPVTGLLHEYEVKLAELVCRHVPSVEMFRMLGSGTEAVMAAIRLARAHTGRKWIVKMGGGYHGWSDQMVYGIRVPGTGRMDAAGIPRSAAARIQEGFPHDLHALRRRLQLNRLRGGTAAVIVEPFGPESGTRPVTAEFNGELRTLCDEFEVLLIFDEVVTGFRTGLSGAQGYFDVRPDLTVFGKCLTGGYPMSGGVGGQRDIMMNLAGGLGGSQKKVLVGGTLSANPLSCVAGYYSILEMEKTQAAQHAGRAGDRLCAGLTEIIDRLGLPYVAYNQGSIVHLQTSGVMLMDARNPFKLIKLVREAESRKRSMEEFGAAYCAHGLITLAGSRLYTSLADTDEVIDEALNRFEDVLKLA</sequence>
<organism evidence="4 5">
    <name type="scientific">Symmachiella dynata</name>
    <dbReference type="NCBI Taxonomy" id="2527995"/>
    <lineage>
        <taxon>Bacteria</taxon>
        <taxon>Pseudomonadati</taxon>
        <taxon>Planctomycetota</taxon>
        <taxon>Planctomycetia</taxon>
        <taxon>Planctomycetales</taxon>
        <taxon>Planctomycetaceae</taxon>
        <taxon>Symmachiella</taxon>
    </lineage>
</organism>
<name>A0A517ZTD7_9PLAN</name>
<evidence type="ECO:0000313" key="5">
    <source>
        <dbReference type="Proteomes" id="UP000319383"/>
    </source>
</evidence>
<keyword evidence="4" id="KW-0413">Isomerase</keyword>
<dbReference type="Gene3D" id="3.40.640.10">
    <property type="entry name" value="Type I PLP-dependent aspartate aminotransferase-like (Major domain)"/>
    <property type="match status" value="1"/>
</dbReference>
<dbReference type="AlphaFoldDB" id="A0A517ZTD7"/>
<accession>A0A517ZTD7</accession>
<dbReference type="PANTHER" id="PTHR43713:SF3">
    <property type="entry name" value="GLUTAMATE-1-SEMIALDEHYDE 2,1-AMINOMUTASE 1, CHLOROPLASTIC-RELATED"/>
    <property type="match status" value="1"/>
</dbReference>
<evidence type="ECO:0000256" key="1">
    <source>
        <dbReference type="ARBA" id="ARBA00001933"/>
    </source>
</evidence>
<dbReference type="EC" id="5.4.3.8" evidence="4"/>
<dbReference type="SUPFAM" id="SSF53383">
    <property type="entry name" value="PLP-dependent transferases"/>
    <property type="match status" value="1"/>
</dbReference>
<protein>
    <submittedName>
        <fullName evidence="4">Glutamate-1-semialdehyde 2,1-aminomutase</fullName>
        <ecNumber evidence="4">5.4.3.8</ecNumber>
    </submittedName>
</protein>
<dbReference type="GO" id="GO:0008483">
    <property type="term" value="F:transaminase activity"/>
    <property type="evidence" value="ECO:0007669"/>
    <property type="project" value="InterPro"/>
</dbReference>
<evidence type="ECO:0000313" key="4">
    <source>
        <dbReference type="EMBL" id="QDU45695.1"/>
    </source>
</evidence>
<dbReference type="Proteomes" id="UP000319383">
    <property type="component" value="Chromosome"/>
</dbReference>
<keyword evidence="2 3" id="KW-0663">Pyridoxal phosphate</keyword>
<comment type="similarity">
    <text evidence="3">Belongs to the class-III pyridoxal-phosphate-dependent aminotransferase family.</text>
</comment>
<proteinExistence type="inferred from homology"/>
<dbReference type="PANTHER" id="PTHR43713">
    <property type="entry name" value="GLUTAMATE-1-SEMIALDEHYDE 2,1-AMINOMUTASE"/>
    <property type="match status" value="1"/>
</dbReference>
<dbReference type="GO" id="GO:0030170">
    <property type="term" value="F:pyridoxal phosphate binding"/>
    <property type="evidence" value="ECO:0007669"/>
    <property type="project" value="InterPro"/>
</dbReference>
<dbReference type="InterPro" id="IPR015422">
    <property type="entry name" value="PyrdxlP-dep_Trfase_small"/>
</dbReference>
<dbReference type="InterPro" id="IPR015424">
    <property type="entry name" value="PyrdxlP-dep_Trfase"/>
</dbReference>
<reference evidence="4 5" key="1">
    <citation type="submission" date="2019-02" db="EMBL/GenBank/DDBJ databases">
        <title>Deep-cultivation of Planctomycetes and their phenomic and genomic characterization uncovers novel biology.</title>
        <authorList>
            <person name="Wiegand S."/>
            <person name="Jogler M."/>
            <person name="Boedeker C."/>
            <person name="Pinto D."/>
            <person name="Vollmers J."/>
            <person name="Rivas-Marin E."/>
            <person name="Kohn T."/>
            <person name="Peeters S.H."/>
            <person name="Heuer A."/>
            <person name="Rast P."/>
            <person name="Oberbeckmann S."/>
            <person name="Bunk B."/>
            <person name="Jeske O."/>
            <person name="Meyerdierks A."/>
            <person name="Storesund J.E."/>
            <person name="Kallscheuer N."/>
            <person name="Luecker S."/>
            <person name="Lage O.M."/>
            <person name="Pohl T."/>
            <person name="Merkel B.J."/>
            <person name="Hornburger P."/>
            <person name="Mueller R.-W."/>
            <person name="Bruemmer F."/>
            <person name="Labrenz M."/>
            <person name="Spormann A.M."/>
            <person name="Op den Camp H."/>
            <person name="Overmann J."/>
            <person name="Amann R."/>
            <person name="Jetten M.S.M."/>
            <person name="Mascher T."/>
            <person name="Medema M.H."/>
            <person name="Devos D.P."/>
            <person name="Kaster A.-K."/>
            <person name="Ovreas L."/>
            <person name="Rohde M."/>
            <person name="Galperin M.Y."/>
            <person name="Jogler C."/>
        </authorList>
    </citation>
    <scope>NUCLEOTIDE SEQUENCE [LARGE SCALE GENOMIC DNA]</scope>
    <source>
        <strain evidence="4 5">Mal52</strain>
    </source>
</reference>
<dbReference type="GO" id="GO:0042286">
    <property type="term" value="F:glutamate-1-semialdehyde 2,1-aminomutase activity"/>
    <property type="evidence" value="ECO:0007669"/>
    <property type="project" value="UniProtKB-EC"/>
</dbReference>
<dbReference type="PROSITE" id="PS00600">
    <property type="entry name" value="AA_TRANSFER_CLASS_3"/>
    <property type="match status" value="1"/>
</dbReference>
<dbReference type="EMBL" id="CP036276">
    <property type="protein sequence ID" value="QDU45695.1"/>
    <property type="molecule type" value="Genomic_DNA"/>
</dbReference>
<dbReference type="InterPro" id="IPR005814">
    <property type="entry name" value="Aminotrans_3"/>
</dbReference>
<gene>
    <name evidence="4" type="primary">hemL_3</name>
    <name evidence="4" type="ORF">Mal52_41900</name>
</gene>
<dbReference type="RefSeq" id="WP_145378252.1">
    <property type="nucleotide sequence ID" value="NZ_CP036276.1"/>
</dbReference>
<dbReference type="InterPro" id="IPR049704">
    <property type="entry name" value="Aminotrans_3_PPA_site"/>
</dbReference>
<dbReference type="KEGG" id="sdyn:Mal52_41900"/>
<dbReference type="InterPro" id="IPR015421">
    <property type="entry name" value="PyrdxlP-dep_Trfase_major"/>
</dbReference>
<evidence type="ECO:0000256" key="3">
    <source>
        <dbReference type="RuleBase" id="RU003560"/>
    </source>
</evidence>
<keyword evidence="5" id="KW-1185">Reference proteome</keyword>
<dbReference type="Gene3D" id="3.90.1150.10">
    <property type="entry name" value="Aspartate Aminotransferase, domain 1"/>
    <property type="match status" value="1"/>
</dbReference>
<dbReference type="Pfam" id="PF00202">
    <property type="entry name" value="Aminotran_3"/>
    <property type="match status" value="1"/>
</dbReference>
<evidence type="ECO:0000256" key="2">
    <source>
        <dbReference type="ARBA" id="ARBA00022898"/>
    </source>
</evidence>
<comment type="cofactor">
    <cofactor evidence="1">
        <name>pyridoxal 5'-phosphate</name>
        <dbReference type="ChEBI" id="CHEBI:597326"/>
    </cofactor>
</comment>